<feature type="transmembrane region" description="Helical" evidence="1">
    <location>
        <begin position="81"/>
        <end position="98"/>
    </location>
</feature>
<feature type="transmembrane region" description="Helical" evidence="1">
    <location>
        <begin position="159"/>
        <end position="178"/>
    </location>
</feature>
<keyword evidence="1" id="KW-0472">Membrane</keyword>
<proteinExistence type="predicted"/>
<evidence type="ECO:0000313" key="2">
    <source>
        <dbReference type="EMBL" id="SFR44168.1"/>
    </source>
</evidence>
<gene>
    <name evidence="2" type="ORF">SAMN04487947_1483</name>
</gene>
<dbReference type="RefSeq" id="WP_177232552.1">
    <property type="nucleotide sequence ID" value="NZ_FOYT01000001.1"/>
</dbReference>
<feature type="transmembrane region" description="Helical" evidence="1">
    <location>
        <begin position="104"/>
        <end position="123"/>
    </location>
</feature>
<dbReference type="InterPro" id="IPR009339">
    <property type="entry name" value="DUF998"/>
</dbReference>
<evidence type="ECO:0000313" key="3">
    <source>
        <dbReference type="Proteomes" id="UP000198531"/>
    </source>
</evidence>
<name>A0A1I6GPS4_9EURY</name>
<protein>
    <submittedName>
        <fullName evidence="2">Hypothetical membrane protein</fullName>
    </submittedName>
</protein>
<keyword evidence="1" id="KW-0812">Transmembrane</keyword>
<reference evidence="3" key="1">
    <citation type="submission" date="2016-10" db="EMBL/GenBank/DDBJ databases">
        <authorList>
            <person name="Varghese N."/>
            <person name="Submissions S."/>
        </authorList>
    </citation>
    <scope>NUCLEOTIDE SEQUENCE [LARGE SCALE GENOMIC DNA]</scope>
    <source>
        <strain evidence="3">CGMCC 1.7736</strain>
    </source>
</reference>
<accession>A0A1I6GPS4</accession>
<dbReference type="PANTHER" id="PTHR42241">
    <property type="entry name" value="HYPOTHETICAL MEMBRANE PROTEIN, CONSERVED, DUF998 FAMILY"/>
    <property type="match status" value="1"/>
</dbReference>
<keyword evidence="3" id="KW-1185">Reference proteome</keyword>
<feature type="transmembrane region" description="Helical" evidence="1">
    <location>
        <begin position="53"/>
        <end position="74"/>
    </location>
</feature>
<keyword evidence="1" id="KW-1133">Transmembrane helix</keyword>
<dbReference type="Pfam" id="PF06197">
    <property type="entry name" value="DUF998"/>
    <property type="match status" value="1"/>
</dbReference>
<organism evidence="2 3">
    <name type="scientific">Halogeometricum rufum</name>
    <dbReference type="NCBI Taxonomy" id="553469"/>
    <lineage>
        <taxon>Archaea</taxon>
        <taxon>Methanobacteriati</taxon>
        <taxon>Methanobacteriota</taxon>
        <taxon>Stenosarchaea group</taxon>
        <taxon>Halobacteria</taxon>
        <taxon>Halobacteriales</taxon>
        <taxon>Haloferacaceae</taxon>
        <taxon>Halogeometricum</taxon>
    </lineage>
</organism>
<feature type="transmembrane region" description="Helical" evidence="1">
    <location>
        <begin position="135"/>
        <end position="153"/>
    </location>
</feature>
<dbReference type="PANTHER" id="PTHR42241:SF2">
    <property type="entry name" value="HYPOTHETICAL MEMBRANE PROTEIN, CONSERVED, DUF998 FAMILY"/>
    <property type="match status" value="1"/>
</dbReference>
<evidence type="ECO:0000256" key="1">
    <source>
        <dbReference type="SAM" id="Phobius"/>
    </source>
</evidence>
<feature type="transmembrane region" description="Helical" evidence="1">
    <location>
        <begin position="12"/>
        <end position="33"/>
    </location>
</feature>
<dbReference type="Proteomes" id="UP000198531">
    <property type="component" value="Unassembled WGS sequence"/>
</dbReference>
<sequence length="187" mass="18595">MTDQSAPSPLARLAGAVGSAVALGGILLATAVSPTFSWSESALSDLGVAAPTALLFNGGLVLGGLLALGYAGALRRSARPVAVVYALCACSLVGVGAFPSDTAAHVPVAVAFFVLLAATLALDGVRRRATTTGRASLLLAAVSVAAWPLWFLADIGPGVAVPELIGALSLATWVVALAPPAPMRARE</sequence>
<dbReference type="EMBL" id="FOYT01000001">
    <property type="protein sequence ID" value="SFR44168.1"/>
    <property type="molecule type" value="Genomic_DNA"/>
</dbReference>
<dbReference type="AlphaFoldDB" id="A0A1I6GPS4"/>
<dbReference type="OrthoDB" id="103507at2157"/>